<reference evidence="3" key="1">
    <citation type="submission" date="2023-08" db="EMBL/GenBank/DDBJ databases">
        <title>Black Yeasts Isolated from many extreme environments.</title>
        <authorList>
            <person name="Coleine C."/>
            <person name="Stajich J.E."/>
            <person name="Selbmann L."/>
        </authorList>
    </citation>
    <scope>NUCLEOTIDE SEQUENCE</scope>
    <source>
        <strain evidence="3">CCFEE 5810</strain>
    </source>
</reference>
<feature type="compositionally biased region" description="Low complexity" evidence="1">
    <location>
        <begin position="290"/>
        <end position="310"/>
    </location>
</feature>
<feature type="region of interest" description="Disordered" evidence="1">
    <location>
        <begin position="290"/>
        <end position="470"/>
    </location>
</feature>
<dbReference type="Pfam" id="PF26147">
    <property type="entry name" value="AB_HYDROLASE_YMC0-YMC35"/>
    <property type="match status" value="1"/>
</dbReference>
<evidence type="ECO:0000259" key="2">
    <source>
        <dbReference type="Pfam" id="PF26147"/>
    </source>
</evidence>
<organism evidence="3 4">
    <name type="scientific">Elasticomyces elasticus</name>
    <dbReference type="NCBI Taxonomy" id="574655"/>
    <lineage>
        <taxon>Eukaryota</taxon>
        <taxon>Fungi</taxon>
        <taxon>Dikarya</taxon>
        <taxon>Ascomycota</taxon>
        <taxon>Pezizomycotina</taxon>
        <taxon>Dothideomycetes</taxon>
        <taxon>Dothideomycetidae</taxon>
        <taxon>Mycosphaerellales</taxon>
        <taxon>Teratosphaeriaceae</taxon>
        <taxon>Elasticomyces</taxon>
    </lineage>
</organism>
<feature type="region of interest" description="Disordered" evidence="1">
    <location>
        <begin position="1"/>
        <end position="274"/>
    </location>
</feature>
<dbReference type="InterPro" id="IPR058933">
    <property type="entry name" value="YMC020W-like_ab_hydrolase"/>
</dbReference>
<evidence type="ECO:0000313" key="3">
    <source>
        <dbReference type="EMBL" id="KAK5698994.1"/>
    </source>
</evidence>
<feature type="compositionally biased region" description="Polar residues" evidence="1">
    <location>
        <begin position="358"/>
        <end position="369"/>
    </location>
</feature>
<sequence length="945" mass="100967">MAKKDKNPTATKDEQQQPTEQTTPAPQPESETATKPRPRLVDTTQAQASSSTNNTPSRPDSWYNGGSWRAKASPVAQIARESISVAKGATSEASVESARRPSQSVSKSMRGSRKSVPLLAEATRIHATSGGGDKSRPRFPSEEKLKGVDDGKETVEPKEETKPAVVEEAPLPPVPDLDAKSIASTDPQPPSGAWFGWWSRPDGYGSDVEKAKGNKRRKLDTDEASSTPLPGSPAATPADAGQQDDVGLPVPDASLDNPQAKAAGQWEGLRPEMITANTSSRSWFGLWSSAQNEQAAAEASASKQASDQQEPALAPEVTVTPTPAIVEEPAKPAEPAKSAAKESTEAPKASGWAFWSSDKPTNSSTGADNTQKEVGELAVSDTPSQAKPEAAQFNAEREEQQKPSSGVSRASSLLRPKRGRVDNVKPSSVDNTPAGSTAATPSISQATTPADTPPREDSEAPAAVKRGKLPQSRPNLILPTFRDLYDPLPNPGYVERLTSYLAQTLRLPGSDTSPSPQHVYINPSPPRVKRAIAIGVHGFFPAPLIQKVLGQPTGTSIRFANYAAASIKAWCEEHQPTVKDVEIEKVALEGEGFVADRVTTLWKLLLNWLSHLRQADFIFVAAHSQGVPVAIMLVAKLIQLGCLAPNVKIGICAMAGINLGPFLEYKSRLWGGSASELFEFCDANSKVSKMYAEALDICLRHGVRVTFVGSLDDQLVSLESSLYAPLSHPYVARAVFVDGRVHAPNFLTHLVVFALKLRNLGISDHGLLRELSAPLAGSLVGGEGHSRVYDDAAVYQLATEFTLETADMIPSLSNGAPAPTAASSLLATDASRARAAAAARRASLSGYPTPAQANSIRRGSISASSNLPGIAPIIAHWEAPSNTTATNPYTLPWAVRGLLEEDTVKKDPAMREEVAELVEDFEKWRPTSKVLKDVRWRLEGVRSLL</sequence>
<dbReference type="Proteomes" id="UP001310594">
    <property type="component" value="Unassembled WGS sequence"/>
</dbReference>
<protein>
    <recommendedName>
        <fullName evidence="2">YMC020W-like alpha/beta hydrolase domain-containing protein</fullName>
    </recommendedName>
</protein>
<feature type="compositionally biased region" description="Polar residues" evidence="1">
    <location>
        <begin position="425"/>
        <end position="450"/>
    </location>
</feature>
<dbReference type="EMBL" id="JAVRQU010000009">
    <property type="protein sequence ID" value="KAK5698994.1"/>
    <property type="molecule type" value="Genomic_DNA"/>
</dbReference>
<feature type="compositionally biased region" description="Polar residues" evidence="1">
    <location>
        <begin position="100"/>
        <end position="109"/>
    </location>
</feature>
<dbReference type="AlphaFoldDB" id="A0AAN7ZNA4"/>
<feature type="compositionally biased region" description="Polar residues" evidence="1">
    <location>
        <begin position="42"/>
        <end position="58"/>
    </location>
</feature>
<feature type="domain" description="YMC020W-like alpha/beta hydrolase" evidence="2">
    <location>
        <begin position="478"/>
        <end position="808"/>
    </location>
</feature>
<evidence type="ECO:0000256" key="1">
    <source>
        <dbReference type="SAM" id="MobiDB-lite"/>
    </source>
</evidence>
<dbReference type="InterPro" id="IPR058934">
    <property type="entry name" value="YMC020W-like"/>
</dbReference>
<gene>
    <name evidence="3" type="ORF">LTR97_006643</name>
</gene>
<name>A0AAN7ZNA4_9PEZI</name>
<feature type="compositionally biased region" description="Basic and acidic residues" evidence="1">
    <location>
        <begin position="1"/>
        <end position="15"/>
    </location>
</feature>
<accession>A0AAN7ZNA4</accession>
<feature type="compositionally biased region" description="Basic and acidic residues" evidence="1">
    <location>
        <begin position="133"/>
        <end position="162"/>
    </location>
</feature>
<feature type="compositionally biased region" description="Polar residues" evidence="1">
    <location>
        <begin position="402"/>
        <end position="411"/>
    </location>
</feature>
<comment type="caution">
    <text evidence="3">The sequence shown here is derived from an EMBL/GenBank/DDBJ whole genome shotgun (WGS) entry which is preliminary data.</text>
</comment>
<dbReference type="PANTHER" id="PTHR47349">
    <property type="entry name" value="CHROMOSOME 8, WHOLE GENOME SHOTGUN SEQUENCE"/>
    <property type="match status" value="1"/>
</dbReference>
<dbReference type="PANTHER" id="PTHR47349:SF1">
    <property type="entry name" value="AER328WP"/>
    <property type="match status" value="1"/>
</dbReference>
<feature type="compositionally biased region" description="Low complexity" evidence="1">
    <location>
        <begin position="16"/>
        <end position="33"/>
    </location>
</feature>
<evidence type="ECO:0000313" key="4">
    <source>
        <dbReference type="Proteomes" id="UP001310594"/>
    </source>
</evidence>
<proteinExistence type="predicted"/>